<organism evidence="1 2">
    <name type="scientific">Cylicocyclus nassatus</name>
    <name type="common">Nematode worm</name>
    <dbReference type="NCBI Taxonomy" id="53992"/>
    <lineage>
        <taxon>Eukaryota</taxon>
        <taxon>Metazoa</taxon>
        <taxon>Ecdysozoa</taxon>
        <taxon>Nematoda</taxon>
        <taxon>Chromadorea</taxon>
        <taxon>Rhabditida</taxon>
        <taxon>Rhabditina</taxon>
        <taxon>Rhabditomorpha</taxon>
        <taxon>Strongyloidea</taxon>
        <taxon>Strongylidae</taxon>
        <taxon>Cylicocyclus</taxon>
    </lineage>
</organism>
<name>A0AA36DIR4_CYLNA</name>
<gene>
    <name evidence="1" type="ORF">CYNAS_LOCUS355</name>
</gene>
<dbReference type="Proteomes" id="UP001176961">
    <property type="component" value="Unassembled WGS sequence"/>
</dbReference>
<sequence length="163" mass="18380">MSCFVFQCIKVNYNKDVQNRAIEFLGIAEHQPVDIHQISEAMADLSPLLGEGRGLPGREDVVRFIRVIATIMVNQVDIPHPPEPPRLNEHVHEWFGRDDSELNDGNLTQFVGEDGRTVDPKEIYNSLRQTGPQTPGEFFANFMTMLLVQSSSKQLLSTTENCP</sequence>
<protein>
    <submittedName>
        <fullName evidence="1">Uncharacterized protein</fullName>
    </submittedName>
</protein>
<evidence type="ECO:0000313" key="1">
    <source>
        <dbReference type="EMBL" id="CAJ0588372.1"/>
    </source>
</evidence>
<comment type="caution">
    <text evidence="1">The sequence shown here is derived from an EMBL/GenBank/DDBJ whole genome shotgun (WGS) entry which is preliminary data.</text>
</comment>
<reference evidence="1" key="1">
    <citation type="submission" date="2023-07" db="EMBL/GenBank/DDBJ databases">
        <authorList>
            <consortium name="CYATHOMIX"/>
        </authorList>
    </citation>
    <scope>NUCLEOTIDE SEQUENCE</scope>
    <source>
        <strain evidence="1">N/A</strain>
    </source>
</reference>
<keyword evidence="2" id="KW-1185">Reference proteome</keyword>
<accession>A0AA36DIR4</accession>
<evidence type="ECO:0000313" key="2">
    <source>
        <dbReference type="Proteomes" id="UP001176961"/>
    </source>
</evidence>
<proteinExistence type="predicted"/>
<dbReference type="EMBL" id="CATQJL010000001">
    <property type="protein sequence ID" value="CAJ0588372.1"/>
    <property type="molecule type" value="Genomic_DNA"/>
</dbReference>
<dbReference type="AlphaFoldDB" id="A0AA36DIR4"/>